<keyword evidence="4" id="KW-1185">Reference proteome</keyword>
<dbReference type="Pfam" id="PF10152">
    <property type="entry name" value="CCDC53"/>
    <property type="match status" value="1"/>
</dbReference>
<proteinExistence type="predicted"/>
<feature type="compositionally biased region" description="Polar residues" evidence="1">
    <location>
        <begin position="172"/>
        <end position="182"/>
    </location>
</feature>
<dbReference type="AlphaFoldDB" id="A0A8T1W9J6"/>
<feature type="region of interest" description="Disordered" evidence="1">
    <location>
        <begin position="1"/>
        <end position="46"/>
    </location>
</feature>
<gene>
    <name evidence="3" type="primary">ADCK4_2</name>
    <name evidence="3" type="ORF">PHYPSEUDO_011792</name>
</gene>
<protein>
    <submittedName>
        <fullName evidence="3">Putative aarF domain-containing protein kinase 4</fullName>
    </submittedName>
</protein>
<dbReference type="InterPro" id="IPR015425">
    <property type="entry name" value="FH2_Formin"/>
</dbReference>
<dbReference type="InterPro" id="IPR051144">
    <property type="entry name" value="Formin_homology_domain"/>
</dbReference>
<evidence type="ECO:0000256" key="1">
    <source>
        <dbReference type="SAM" id="MobiDB-lite"/>
    </source>
</evidence>
<accession>A0A8T1W9J6</accession>
<dbReference type="Pfam" id="PF02181">
    <property type="entry name" value="FH2"/>
    <property type="match status" value="1"/>
</dbReference>
<dbReference type="InterPro" id="IPR019309">
    <property type="entry name" value="WASHC3"/>
</dbReference>
<organism evidence="3 4">
    <name type="scientific">Phytophthora pseudosyringae</name>
    <dbReference type="NCBI Taxonomy" id="221518"/>
    <lineage>
        <taxon>Eukaryota</taxon>
        <taxon>Sar</taxon>
        <taxon>Stramenopiles</taxon>
        <taxon>Oomycota</taxon>
        <taxon>Peronosporomycetes</taxon>
        <taxon>Peronosporales</taxon>
        <taxon>Peronosporaceae</taxon>
        <taxon>Phytophthora</taxon>
    </lineage>
</organism>
<dbReference type="Proteomes" id="UP000694044">
    <property type="component" value="Unassembled WGS sequence"/>
</dbReference>
<dbReference type="PANTHER" id="PTHR45733">
    <property type="entry name" value="FORMIN-J"/>
    <property type="match status" value="1"/>
</dbReference>
<feature type="region of interest" description="Disordered" evidence="1">
    <location>
        <begin position="164"/>
        <end position="190"/>
    </location>
</feature>
<sequence length="505" mass="56785">MNEEPEEPEEPELLKQSEQPEQQAASKEIGDDQEDHCAGTTSHSNVEDQFERYRKMLKMGVPRPAVEDRMLKDGISAAELDRPVVEAIVIEQLPESIATVIAVPTTRRRRWHLAEVPKADRAPPPLNGSIWTRVDEENAHQRVTAASQAHIRSLFVRDIDNPVESTEPESAMSDSGETSTFLRPSGDRKKGKVQVMKGNKAVALELAVRHISKPFAEVAKDVNILTAMYLQDTNIRTMLSMWPNKAEQIALDEYSDEFEALGRCEQFLVTIRAVPMAKEKLHCLVLKMEIASRAEHVKQSVGLVTRALNQVCSSSKFTTVIRLLRDFSNLVNEEFVTNYKTRFSLESLLKMNHTKAFDSKTTTIFDGFLDVLRTEQDGTLVNFYEEINLVMQCKSVSVAGLLSEVKQLHEGYQLVKLVAVATGNSPNEDAELAQAAFNQFAEEINDMLRGIQARLDDMEASQCKFVSWFEENPNVPLDQHLKAVAQFASDVKDRFAALNWPAARI</sequence>
<feature type="compositionally biased region" description="Low complexity" evidence="1">
    <location>
        <begin position="14"/>
        <end position="23"/>
    </location>
</feature>
<dbReference type="GO" id="GO:0071203">
    <property type="term" value="C:WASH complex"/>
    <property type="evidence" value="ECO:0007669"/>
    <property type="project" value="InterPro"/>
</dbReference>
<dbReference type="PANTHER" id="PTHR45733:SF8">
    <property type="entry name" value="FORMIN-J"/>
    <property type="match status" value="1"/>
</dbReference>
<evidence type="ECO:0000259" key="2">
    <source>
        <dbReference type="PROSITE" id="PS51444"/>
    </source>
</evidence>
<evidence type="ECO:0000313" key="4">
    <source>
        <dbReference type="Proteomes" id="UP000694044"/>
    </source>
</evidence>
<keyword evidence="3" id="KW-0808">Transferase</keyword>
<dbReference type="PROSITE" id="PS51444">
    <property type="entry name" value="FH2"/>
    <property type="match status" value="1"/>
</dbReference>
<feature type="domain" description="FH2" evidence="2">
    <location>
        <begin position="98"/>
        <end position="505"/>
    </location>
</feature>
<feature type="compositionally biased region" description="Acidic residues" evidence="1">
    <location>
        <begin position="1"/>
        <end position="11"/>
    </location>
</feature>
<dbReference type="OrthoDB" id="1668162at2759"/>
<dbReference type="EMBL" id="JAGDFM010000054">
    <property type="protein sequence ID" value="KAG7388773.1"/>
    <property type="molecule type" value="Genomic_DNA"/>
</dbReference>
<comment type="caution">
    <text evidence="3">The sequence shown here is derived from an EMBL/GenBank/DDBJ whole genome shotgun (WGS) entry which is preliminary data.</text>
</comment>
<reference evidence="3" key="1">
    <citation type="submission" date="2021-02" db="EMBL/GenBank/DDBJ databases">
        <authorList>
            <person name="Palmer J.M."/>
        </authorList>
    </citation>
    <scope>NUCLEOTIDE SEQUENCE</scope>
    <source>
        <strain evidence="3">SCRP734</strain>
    </source>
</reference>
<evidence type="ECO:0000313" key="3">
    <source>
        <dbReference type="EMBL" id="KAG7388773.1"/>
    </source>
</evidence>
<keyword evidence="3" id="KW-0418">Kinase</keyword>
<dbReference type="GO" id="GO:0016301">
    <property type="term" value="F:kinase activity"/>
    <property type="evidence" value="ECO:0007669"/>
    <property type="project" value="UniProtKB-KW"/>
</dbReference>
<name>A0A8T1W9J6_9STRA</name>